<name>A0ABT7L5A5_9BACI</name>
<organism evidence="7 8">
    <name type="scientific">Aquibacillus rhizosphaerae</name>
    <dbReference type="NCBI Taxonomy" id="3051431"/>
    <lineage>
        <taxon>Bacteria</taxon>
        <taxon>Bacillati</taxon>
        <taxon>Bacillota</taxon>
        <taxon>Bacilli</taxon>
        <taxon>Bacillales</taxon>
        <taxon>Bacillaceae</taxon>
        <taxon>Aquibacillus</taxon>
    </lineage>
</organism>
<evidence type="ECO:0000313" key="7">
    <source>
        <dbReference type="EMBL" id="MDL4840574.1"/>
    </source>
</evidence>
<comment type="subcellular location">
    <subcellularLocation>
        <location evidence="1">Membrane</location>
        <topology evidence="1">Multi-pass membrane protein</topology>
    </subcellularLocation>
</comment>
<evidence type="ECO:0000313" key="8">
    <source>
        <dbReference type="Proteomes" id="UP001235343"/>
    </source>
</evidence>
<dbReference type="Pfam" id="PF07291">
    <property type="entry name" value="MauE"/>
    <property type="match status" value="1"/>
</dbReference>
<proteinExistence type="predicted"/>
<dbReference type="PANTHER" id="PTHR36974">
    <property type="entry name" value="MEMBRANE PROTEIN-RELATED"/>
    <property type="match status" value="1"/>
</dbReference>
<keyword evidence="2 5" id="KW-0812">Transmembrane</keyword>
<accession>A0ABT7L5A5</accession>
<feature type="transmembrane region" description="Helical" evidence="5">
    <location>
        <begin position="41"/>
        <end position="60"/>
    </location>
</feature>
<gene>
    <name evidence="7" type="ORF">QQS35_08960</name>
</gene>
<protein>
    <recommendedName>
        <fullName evidence="6">Methylamine utilisation protein MauE domain-containing protein</fullName>
    </recommendedName>
</protein>
<evidence type="ECO:0000259" key="6">
    <source>
        <dbReference type="Pfam" id="PF07291"/>
    </source>
</evidence>
<evidence type="ECO:0000256" key="5">
    <source>
        <dbReference type="SAM" id="Phobius"/>
    </source>
</evidence>
<dbReference type="InterPro" id="IPR009908">
    <property type="entry name" value="Methylamine_util_MauE"/>
</dbReference>
<dbReference type="RefSeq" id="WP_285931654.1">
    <property type="nucleotide sequence ID" value="NZ_JASTZU010000031.1"/>
</dbReference>
<feature type="transmembrane region" description="Helical" evidence="5">
    <location>
        <begin position="7"/>
        <end position="29"/>
    </location>
</feature>
<keyword evidence="8" id="KW-1185">Reference proteome</keyword>
<feature type="transmembrane region" description="Helical" evidence="5">
    <location>
        <begin position="98"/>
        <end position="116"/>
    </location>
</feature>
<feature type="domain" description="Methylamine utilisation protein MauE" evidence="6">
    <location>
        <begin position="7"/>
        <end position="86"/>
    </location>
</feature>
<evidence type="ECO:0000256" key="4">
    <source>
        <dbReference type="ARBA" id="ARBA00023136"/>
    </source>
</evidence>
<dbReference type="Proteomes" id="UP001235343">
    <property type="component" value="Unassembled WGS sequence"/>
</dbReference>
<keyword evidence="4 5" id="KW-0472">Membrane</keyword>
<dbReference type="PANTHER" id="PTHR36974:SF1">
    <property type="entry name" value="DOXX FAMILY MEMBRANE PROTEIN"/>
    <property type="match status" value="1"/>
</dbReference>
<evidence type="ECO:0000256" key="2">
    <source>
        <dbReference type="ARBA" id="ARBA00022692"/>
    </source>
</evidence>
<sequence length="121" mass="13985">MYKRIGLYLFAGLFISAGLGHFLLDHFFINALPEWTPFPLAIVYLSGIIEILLALCLLYLPTRRKAGIYTAIFLVLIFPVNIYMALTPEDYNLPSLALWIRLPMQFGLIWWVLSVSKYQTR</sequence>
<feature type="transmembrane region" description="Helical" evidence="5">
    <location>
        <begin position="67"/>
        <end position="86"/>
    </location>
</feature>
<reference evidence="7 8" key="1">
    <citation type="submission" date="2023-06" db="EMBL/GenBank/DDBJ databases">
        <title>Aquibacillus rhizosphaerae LR5S19.</title>
        <authorList>
            <person name="Sun J.-Q."/>
        </authorList>
    </citation>
    <scope>NUCLEOTIDE SEQUENCE [LARGE SCALE GENOMIC DNA]</scope>
    <source>
        <strain evidence="7 8">LR5S19</strain>
    </source>
</reference>
<evidence type="ECO:0000256" key="1">
    <source>
        <dbReference type="ARBA" id="ARBA00004141"/>
    </source>
</evidence>
<keyword evidence="3 5" id="KW-1133">Transmembrane helix</keyword>
<evidence type="ECO:0000256" key="3">
    <source>
        <dbReference type="ARBA" id="ARBA00022989"/>
    </source>
</evidence>
<comment type="caution">
    <text evidence="7">The sequence shown here is derived from an EMBL/GenBank/DDBJ whole genome shotgun (WGS) entry which is preliminary data.</text>
</comment>
<dbReference type="EMBL" id="JASTZU010000031">
    <property type="protein sequence ID" value="MDL4840574.1"/>
    <property type="molecule type" value="Genomic_DNA"/>
</dbReference>